<evidence type="ECO:0000313" key="1">
    <source>
        <dbReference type="EMBL" id="KAI8530449.1"/>
    </source>
</evidence>
<keyword evidence="2" id="KW-1185">Reference proteome</keyword>
<reference evidence="1" key="1">
    <citation type="submission" date="2022-02" db="EMBL/GenBank/DDBJ databases">
        <title>Plant Genome Project.</title>
        <authorList>
            <person name="Zhang R.-G."/>
        </authorList>
    </citation>
    <scope>NUCLEOTIDE SEQUENCE</scope>
    <source>
        <strain evidence="1">AT1</strain>
    </source>
</reference>
<organism evidence="1 2">
    <name type="scientific">Rhododendron molle</name>
    <name type="common">Chinese azalea</name>
    <name type="synonym">Azalea mollis</name>
    <dbReference type="NCBI Taxonomy" id="49168"/>
    <lineage>
        <taxon>Eukaryota</taxon>
        <taxon>Viridiplantae</taxon>
        <taxon>Streptophyta</taxon>
        <taxon>Embryophyta</taxon>
        <taxon>Tracheophyta</taxon>
        <taxon>Spermatophyta</taxon>
        <taxon>Magnoliopsida</taxon>
        <taxon>eudicotyledons</taxon>
        <taxon>Gunneridae</taxon>
        <taxon>Pentapetalae</taxon>
        <taxon>asterids</taxon>
        <taxon>Ericales</taxon>
        <taxon>Ericaceae</taxon>
        <taxon>Ericoideae</taxon>
        <taxon>Rhodoreae</taxon>
        <taxon>Rhododendron</taxon>
    </lineage>
</organism>
<dbReference type="EMBL" id="CM046398">
    <property type="protein sequence ID" value="KAI8530449.1"/>
    <property type="molecule type" value="Genomic_DNA"/>
</dbReference>
<comment type="caution">
    <text evidence="1">The sequence shown here is derived from an EMBL/GenBank/DDBJ whole genome shotgun (WGS) entry which is preliminary data.</text>
</comment>
<accession>A0ACC0LQ33</accession>
<protein>
    <submittedName>
        <fullName evidence="1">Uncharacterized protein</fullName>
    </submittedName>
</protein>
<gene>
    <name evidence="1" type="ORF">RHMOL_Rhmol11G0059100</name>
</gene>
<dbReference type="Proteomes" id="UP001062846">
    <property type="component" value="Chromosome 11"/>
</dbReference>
<name>A0ACC0LQ33_RHOML</name>
<evidence type="ECO:0000313" key="2">
    <source>
        <dbReference type="Proteomes" id="UP001062846"/>
    </source>
</evidence>
<sequence>MSQKLKPKVLVVAHKVCYMSKIIHVNFKCGMECYKLPSFIASRPREGLSTIMTDTN</sequence>
<proteinExistence type="predicted"/>